<evidence type="ECO:0000313" key="1">
    <source>
        <dbReference type="EMBL" id="JAD99455.1"/>
    </source>
</evidence>
<organism evidence="1">
    <name type="scientific">Arundo donax</name>
    <name type="common">Giant reed</name>
    <name type="synonym">Donax arundinaceus</name>
    <dbReference type="NCBI Taxonomy" id="35708"/>
    <lineage>
        <taxon>Eukaryota</taxon>
        <taxon>Viridiplantae</taxon>
        <taxon>Streptophyta</taxon>
        <taxon>Embryophyta</taxon>
        <taxon>Tracheophyta</taxon>
        <taxon>Spermatophyta</taxon>
        <taxon>Magnoliopsida</taxon>
        <taxon>Liliopsida</taxon>
        <taxon>Poales</taxon>
        <taxon>Poaceae</taxon>
        <taxon>PACMAD clade</taxon>
        <taxon>Arundinoideae</taxon>
        <taxon>Arundineae</taxon>
        <taxon>Arundo</taxon>
    </lineage>
</organism>
<proteinExistence type="predicted"/>
<name>A0A0A9ENK1_ARUDO</name>
<reference evidence="1" key="1">
    <citation type="submission" date="2014-09" db="EMBL/GenBank/DDBJ databases">
        <authorList>
            <person name="Magalhaes I.L.F."/>
            <person name="Oliveira U."/>
            <person name="Santos F.R."/>
            <person name="Vidigal T.H.D.A."/>
            <person name="Brescovit A.D."/>
            <person name="Santos A.J."/>
        </authorList>
    </citation>
    <scope>NUCLEOTIDE SEQUENCE</scope>
    <source>
        <tissue evidence="1">Shoot tissue taken approximately 20 cm above the soil surface</tissue>
    </source>
</reference>
<sequence length="80" mass="8480">MVGNVESAWGTGTQTNRIGSLKFLRSVICGFGGKGDIVARCHISDWKELVLTCCRERGLGACVGSPFVELVGTSCERTTG</sequence>
<protein>
    <submittedName>
        <fullName evidence="1">Uncharacterized protein</fullName>
    </submittedName>
</protein>
<reference evidence="1" key="2">
    <citation type="journal article" date="2015" name="Data Brief">
        <title>Shoot transcriptome of the giant reed, Arundo donax.</title>
        <authorList>
            <person name="Barrero R.A."/>
            <person name="Guerrero F.D."/>
            <person name="Moolhuijzen P."/>
            <person name="Goolsby J.A."/>
            <person name="Tidwell J."/>
            <person name="Bellgard S.E."/>
            <person name="Bellgard M.I."/>
        </authorList>
    </citation>
    <scope>NUCLEOTIDE SEQUENCE</scope>
    <source>
        <tissue evidence="1">Shoot tissue taken approximately 20 cm above the soil surface</tissue>
    </source>
</reference>
<dbReference type="EMBL" id="GBRH01198440">
    <property type="protein sequence ID" value="JAD99455.1"/>
    <property type="molecule type" value="Transcribed_RNA"/>
</dbReference>
<accession>A0A0A9ENK1</accession>
<dbReference type="AlphaFoldDB" id="A0A0A9ENK1"/>